<dbReference type="Proteomes" id="UP000887575">
    <property type="component" value="Unassembled WGS sequence"/>
</dbReference>
<evidence type="ECO:0000256" key="3">
    <source>
        <dbReference type="ARBA" id="ARBA00022692"/>
    </source>
</evidence>
<sequence>MSLRKEEIKQKIETIRDNRQINIIVTSLLIFLSSYLAFVTCLNENLLHPLAISSETRNLTEFDLLTLSKDGENIKKSSISVFFIVVLGLIVGRGFFYLHLPPLLGSLLVGIGLRNIPVINEWLYIDSEWDTVLRKLAFALIMIRCSIGINLQVVRAAPRILISLGVIGPLIESLAVFLAAHFLFNFPRGISVVFGFLLAATSPAVTVPSMLRLQNAKYGTKKGIPSLILACASADNVLLIVAYTVSMGILFAQDSMLNVMMLTIGEIIGSVVIGLMSGFVLWWLPRPNDTYTHLSRAILLITLSCAQLFIAIRINIEFTGSISLVVTCLVAAFQWKRDNQKQILIEQRSFGTLWDLIFQPVLFVLIGMKFEIIKLSPSSLLIGLSCLLIGVFSRAIAIFLLTLRTSLRFSEQLVFIFSFLPKATVQAALAPSIVLISTPFPSILPFVEIILSASVIAILVTAPLGQLALDLFGEKLLHLEDQKESSTNFGIKEAIADQGIEDQVNSPKNSSISSLNDNQKAKNQEKETRERENQV</sequence>
<protein>
    <submittedName>
        <fullName evidence="10">Cation/H+ exchanger domain-containing protein</fullName>
    </submittedName>
</protein>
<name>A0AAF3EXS9_9BILA</name>
<feature type="transmembrane region" description="Helical" evidence="7">
    <location>
        <begin position="77"/>
        <end position="96"/>
    </location>
</feature>
<feature type="transmembrane region" description="Helical" evidence="7">
    <location>
        <begin position="449"/>
        <end position="469"/>
    </location>
</feature>
<organism evidence="9 10">
    <name type="scientific">Mesorhabditis belari</name>
    <dbReference type="NCBI Taxonomy" id="2138241"/>
    <lineage>
        <taxon>Eukaryota</taxon>
        <taxon>Metazoa</taxon>
        <taxon>Ecdysozoa</taxon>
        <taxon>Nematoda</taxon>
        <taxon>Chromadorea</taxon>
        <taxon>Rhabditida</taxon>
        <taxon>Rhabditina</taxon>
        <taxon>Rhabditomorpha</taxon>
        <taxon>Rhabditoidea</taxon>
        <taxon>Rhabditidae</taxon>
        <taxon>Mesorhabditinae</taxon>
        <taxon>Mesorhabditis</taxon>
    </lineage>
</organism>
<feature type="transmembrane region" description="Helical" evidence="7">
    <location>
        <begin position="190"/>
        <end position="211"/>
    </location>
</feature>
<keyword evidence="3 7" id="KW-0812">Transmembrane</keyword>
<keyword evidence="9" id="KW-1185">Reference proteome</keyword>
<feature type="transmembrane region" description="Helical" evidence="7">
    <location>
        <begin position="136"/>
        <end position="154"/>
    </location>
</feature>
<evidence type="ECO:0000256" key="6">
    <source>
        <dbReference type="SAM" id="MobiDB-lite"/>
    </source>
</evidence>
<feature type="domain" description="Cation/H+ exchanger transmembrane" evidence="8">
    <location>
        <begin position="85"/>
        <end position="461"/>
    </location>
</feature>
<dbReference type="PANTHER" id="PTHR31102">
    <property type="match status" value="1"/>
</dbReference>
<evidence type="ECO:0000256" key="4">
    <source>
        <dbReference type="ARBA" id="ARBA00022989"/>
    </source>
</evidence>
<proteinExistence type="inferred from homology"/>
<dbReference type="GO" id="GO:0015297">
    <property type="term" value="F:antiporter activity"/>
    <property type="evidence" value="ECO:0007669"/>
    <property type="project" value="InterPro"/>
</dbReference>
<keyword evidence="5 7" id="KW-0472">Membrane</keyword>
<evidence type="ECO:0000259" key="8">
    <source>
        <dbReference type="Pfam" id="PF00999"/>
    </source>
</evidence>
<feature type="transmembrane region" description="Helical" evidence="7">
    <location>
        <begin position="257"/>
        <end position="282"/>
    </location>
</feature>
<dbReference type="Gene3D" id="1.20.1530.20">
    <property type="match status" value="1"/>
</dbReference>
<feature type="compositionally biased region" description="Basic and acidic residues" evidence="6">
    <location>
        <begin position="519"/>
        <end position="535"/>
    </location>
</feature>
<dbReference type="GO" id="GO:0016020">
    <property type="term" value="C:membrane"/>
    <property type="evidence" value="ECO:0007669"/>
    <property type="project" value="UniProtKB-SubCell"/>
</dbReference>
<feature type="transmembrane region" description="Helical" evidence="7">
    <location>
        <begin position="21"/>
        <end position="40"/>
    </location>
</feature>
<feature type="transmembrane region" description="Helical" evidence="7">
    <location>
        <begin position="223"/>
        <end position="245"/>
    </location>
</feature>
<dbReference type="Pfam" id="PF00999">
    <property type="entry name" value="Na_H_Exchanger"/>
    <property type="match status" value="1"/>
</dbReference>
<evidence type="ECO:0000256" key="2">
    <source>
        <dbReference type="ARBA" id="ARBA00007367"/>
    </source>
</evidence>
<dbReference type="AlphaFoldDB" id="A0AAF3EXS9"/>
<dbReference type="InterPro" id="IPR038770">
    <property type="entry name" value="Na+/solute_symporter_sf"/>
</dbReference>
<feature type="transmembrane region" description="Helical" evidence="7">
    <location>
        <begin position="161"/>
        <end position="184"/>
    </location>
</feature>
<evidence type="ECO:0000313" key="10">
    <source>
        <dbReference type="WBParaSite" id="MBELARI_LOCUS18993"/>
    </source>
</evidence>
<feature type="transmembrane region" description="Helical" evidence="7">
    <location>
        <begin position="413"/>
        <end position="437"/>
    </location>
</feature>
<evidence type="ECO:0000256" key="5">
    <source>
        <dbReference type="ARBA" id="ARBA00023136"/>
    </source>
</evidence>
<reference evidence="10" key="1">
    <citation type="submission" date="2024-02" db="UniProtKB">
        <authorList>
            <consortium name="WormBaseParasite"/>
        </authorList>
    </citation>
    <scope>IDENTIFICATION</scope>
</reference>
<dbReference type="PANTHER" id="PTHR31102:SF1">
    <property type="entry name" value="CATION_H+ EXCHANGER DOMAIN-CONTAINING PROTEIN"/>
    <property type="match status" value="1"/>
</dbReference>
<dbReference type="InterPro" id="IPR006153">
    <property type="entry name" value="Cation/H_exchanger_TM"/>
</dbReference>
<evidence type="ECO:0000256" key="1">
    <source>
        <dbReference type="ARBA" id="ARBA00004141"/>
    </source>
</evidence>
<accession>A0AAF3EXS9</accession>
<feature type="transmembrane region" description="Helical" evidence="7">
    <location>
        <begin position="379"/>
        <end position="401"/>
    </location>
</feature>
<evidence type="ECO:0000256" key="7">
    <source>
        <dbReference type="SAM" id="Phobius"/>
    </source>
</evidence>
<comment type="similarity">
    <text evidence="2">Belongs to the monovalent cation:proton antiporter 1 (CPA1) transporter (TC 2.A.36) family.</text>
</comment>
<keyword evidence="4 7" id="KW-1133">Transmembrane helix</keyword>
<feature type="transmembrane region" description="Helical" evidence="7">
    <location>
        <begin position="294"/>
        <end position="312"/>
    </location>
</feature>
<feature type="transmembrane region" description="Helical" evidence="7">
    <location>
        <begin position="103"/>
        <end position="124"/>
    </location>
</feature>
<dbReference type="GO" id="GO:1902600">
    <property type="term" value="P:proton transmembrane transport"/>
    <property type="evidence" value="ECO:0007669"/>
    <property type="project" value="InterPro"/>
</dbReference>
<feature type="compositionally biased region" description="Polar residues" evidence="6">
    <location>
        <begin position="503"/>
        <end position="518"/>
    </location>
</feature>
<feature type="region of interest" description="Disordered" evidence="6">
    <location>
        <begin position="500"/>
        <end position="535"/>
    </location>
</feature>
<evidence type="ECO:0000313" key="9">
    <source>
        <dbReference type="Proteomes" id="UP000887575"/>
    </source>
</evidence>
<dbReference type="InterPro" id="IPR051843">
    <property type="entry name" value="CPA1_transporter"/>
</dbReference>
<comment type="subcellular location">
    <subcellularLocation>
        <location evidence="1">Membrane</location>
        <topology evidence="1">Multi-pass membrane protein</topology>
    </subcellularLocation>
</comment>
<dbReference type="WBParaSite" id="MBELARI_LOCUS18993">
    <property type="protein sequence ID" value="MBELARI_LOCUS18993"/>
    <property type="gene ID" value="MBELARI_LOCUS18993"/>
</dbReference>